<protein>
    <submittedName>
        <fullName evidence="2">Agmatine deiminase</fullName>
        <ecNumber evidence="2">3.5.3.12</ecNumber>
    </submittedName>
</protein>
<accession>A0A518C154</accession>
<dbReference type="Gene3D" id="3.75.10.10">
    <property type="entry name" value="L-arginine/glycine Amidinotransferase, Chain A"/>
    <property type="match status" value="1"/>
</dbReference>
<dbReference type="InterPro" id="IPR007466">
    <property type="entry name" value="Peptidyl-Arg-deiminase_porph"/>
</dbReference>
<reference evidence="2 3" key="1">
    <citation type="submission" date="2019-02" db="EMBL/GenBank/DDBJ databases">
        <title>Deep-cultivation of Planctomycetes and their phenomic and genomic characterization uncovers novel biology.</title>
        <authorList>
            <person name="Wiegand S."/>
            <person name="Jogler M."/>
            <person name="Boedeker C."/>
            <person name="Pinto D."/>
            <person name="Vollmers J."/>
            <person name="Rivas-Marin E."/>
            <person name="Kohn T."/>
            <person name="Peeters S.H."/>
            <person name="Heuer A."/>
            <person name="Rast P."/>
            <person name="Oberbeckmann S."/>
            <person name="Bunk B."/>
            <person name="Jeske O."/>
            <person name="Meyerdierks A."/>
            <person name="Storesund J.E."/>
            <person name="Kallscheuer N."/>
            <person name="Luecker S."/>
            <person name="Lage O.M."/>
            <person name="Pohl T."/>
            <person name="Merkel B.J."/>
            <person name="Hornburger P."/>
            <person name="Mueller R.-W."/>
            <person name="Bruemmer F."/>
            <person name="Labrenz M."/>
            <person name="Spormann A.M."/>
            <person name="Op den Camp H."/>
            <person name="Overmann J."/>
            <person name="Amann R."/>
            <person name="Jetten M.S.M."/>
            <person name="Mascher T."/>
            <person name="Medema M.H."/>
            <person name="Devos D.P."/>
            <person name="Kaster A.-K."/>
            <person name="Ovreas L."/>
            <person name="Rohde M."/>
            <person name="Galperin M.Y."/>
            <person name="Jogler C."/>
        </authorList>
    </citation>
    <scope>NUCLEOTIDE SEQUENCE [LARGE SCALE GENOMIC DNA]</scope>
    <source>
        <strain evidence="2 3">Pan265</strain>
    </source>
</reference>
<dbReference type="Proteomes" id="UP000320386">
    <property type="component" value="Chromosome"/>
</dbReference>
<dbReference type="EC" id="3.5.3.12" evidence="2"/>
<dbReference type="KEGG" id="mcad:Pan265_28260"/>
<dbReference type="OrthoDB" id="9808013at2"/>
<dbReference type="AlphaFoldDB" id="A0A518C154"/>
<evidence type="ECO:0000256" key="1">
    <source>
        <dbReference type="ARBA" id="ARBA00022801"/>
    </source>
</evidence>
<dbReference type="EMBL" id="CP036280">
    <property type="protein sequence ID" value="QDU72949.1"/>
    <property type="molecule type" value="Genomic_DNA"/>
</dbReference>
<dbReference type="PANTHER" id="PTHR31377:SF0">
    <property type="entry name" value="AGMATINE DEIMINASE-RELATED"/>
    <property type="match status" value="1"/>
</dbReference>
<dbReference type="GO" id="GO:0004668">
    <property type="term" value="F:protein-arginine deiminase activity"/>
    <property type="evidence" value="ECO:0007669"/>
    <property type="project" value="InterPro"/>
</dbReference>
<dbReference type="RefSeq" id="WP_145447094.1">
    <property type="nucleotide sequence ID" value="NZ_CP036280.1"/>
</dbReference>
<dbReference type="Pfam" id="PF04371">
    <property type="entry name" value="PAD_porph"/>
    <property type="match status" value="1"/>
</dbReference>
<evidence type="ECO:0000313" key="3">
    <source>
        <dbReference type="Proteomes" id="UP000320386"/>
    </source>
</evidence>
<dbReference type="SUPFAM" id="SSF55909">
    <property type="entry name" value="Pentein"/>
    <property type="match status" value="1"/>
</dbReference>
<sequence length="372" mass="41307">MPPYFEATRDGESAVLRLGPTPAELGYRMPAEWEPQHRIWVTTPTNPDTFPGCLQEAQEQHAEWCGAMSRVVNVRATQSIGIAPEDAWIRDYGPIFLVDDKGGLAFNNYRFNAWGEKYPPWDKMDNVPDIIADFLENEIGKPVPHWKHDMVLEGGSFEVNGVGSLLTTEACLLHPNRNPTLSKQQIEANLAATLGVTNIIWMPRGLKGDDTDGHQDDLARWINTDTIVAIRAPQGHPDHEALEANWRALSDARDQNGHKLNLIELPNVSPAVTYDMPADYEAVRNDNGATTGSSGEHLPASYTNYLIANGHLFLPVFGRPSDDLAIKTYEQAAPHLTIVPIRCEWLIVGRGALHCLSQQEPAVDEMSPLRLD</sequence>
<dbReference type="GO" id="GO:0047632">
    <property type="term" value="F:agmatine deiminase activity"/>
    <property type="evidence" value="ECO:0007669"/>
    <property type="project" value="UniProtKB-EC"/>
</dbReference>
<proteinExistence type="predicted"/>
<keyword evidence="1 2" id="KW-0378">Hydrolase</keyword>
<organism evidence="2 3">
    <name type="scientific">Mucisphaera calidilacus</name>
    <dbReference type="NCBI Taxonomy" id="2527982"/>
    <lineage>
        <taxon>Bacteria</taxon>
        <taxon>Pseudomonadati</taxon>
        <taxon>Planctomycetota</taxon>
        <taxon>Phycisphaerae</taxon>
        <taxon>Phycisphaerales</taxon>
        <taxon>Phycisphaeraceae</taxon>
        <taxon>Mucisphaera</taxon>
    </lineage>
</organism>
<name>A0A518C154_9BACT</name>
<keyword evidence="3" id="KW-1185">Reference proteome</keyword>
<gene>
    <name evidence="2" type="primary">aguA</name>
    <name evidence="2" type="ORF">Pan265_28260</name>
</gene>
<dbReference type="GO" id="GO:0009446">
    <property type="term" value="P:putrescine biosynthetic process"/>
    <property type="evidence" value="ECO:0007669"/>
    <property type="project" value="InterPro"/>
</dbReference>
<dbReference type="PANTHER" id="PTHR31377">
    <property type="entry name" value="AGMATINE DEIMINASE-RELATED"/>
    <property type="match status" value="1"/>
</dbReference>
<evidence type="ECO:0000313" key="2">
    <source>
        <dbReference type="EMBL" id="QDU72949.1"/>
    </source>
</evidence>